<dbReference type="eggNOG" id="COG4129">
    <property type="taxonomic scope" value="Bacteria"/>
</dbReference>
<feature type="transmembrane region" description="Helical" evidence="6">
    <location>
        <begin position="95"/>
        <end position="112"/>
    </location>
</feature>
<feature type="transmembrane region" description="Helical" evidence="6">
    <location>
        <begin position="46"/>
        <end position="67"/>
    </location>
</feature>
<gene>
    <name evidence="8" type="ORF">KILIM_040_00280</name>
</gene>
<keyword evidence="3 6" id="KW-1133">Transmembrane helix</keyword>
<evidence type="ECO:0000256" key="1">
    <source>
        <dbReference type="ARBA" id="ARBA00004141"/>
    </source>
</evidence>
<feature type="domain" description="Integral membrane bound transporter" evidence="7">
    <location>
        <begin position="59"/>
        <end position="179"/>
    </location>
</feature>
<evidence type="ECO:0000256" key="6">
    <source>
        <dbReference type="SAM" id="Phobius"/>
    </source>
</evidence>
<dbReference type="RefSeq" id="WP_006593051.1">
    <property type="nucleotide sequence ID" value="NZ_BAHD01000040.1"/>
</dbReference>
<evidence type="ECO:0000256" key="2">
    <source>
        <dbReference type="ARBA" id="ARBA00022692"/>
    </source>
</evidence>
<proteinExistence type="predicted"/>
<comment type="subcellular location">
    <subcellularLocation>
        <location evidence="1">Membrane</location>
        <topology evidence="1">Multi-pass membrane protein</topology>
    </subcellularLocation>
</comment>
<dbReference type="Pfam" id="PF13515">
    <property type="entry name" value="FUSC_2"/>
    <property type="match status" value="1"/>
</dbReference>
<comment type="caution">
    <text evidence="8">The sequence shown here is derived from an EMBL/GenBank/DDBJ whole genome shotgun (WGS) entry which is preliminary data.</text>
</comment>
<keyword evidence="4 6" id="KW-0472">Membrane</keyword>
<keyword evidence="2 6" id="KW-0812">Transmembrane</keyword>
<evidence type="ECO:0000256" key="4">
    <source>
        <dbReference type="ARBA" id="ARBA00023136"/>
    </source>
</evidence>
<sequence>MTDSPSPSRTPVERAWRGFAAEFAPRMARRSASSLQDRWRRLADRAFFIVQCGISAGIAWFVAGHLVGNQDPFFAPIAAVITLGMSFGQRIERAVQVVIGVAVGVFVGDLFIHVFGSGYWQVALIVVIAMSLATMLNAGVLMTTQAGVQAIFVTLLVPATGAAFSRWTDAVIGGLVALAAATVTPASPLRKPRRHAARIVTEIADVLSVSAAALRSRNLEDADAALERARASEQALTTLHDLADDGLAVVRQSPFRRGHLPAVQAIADLLVPLDRAIRNIRVLVRRVNVAIREGEDVPKAYLDLIDDLAAIAQGMADELQERHLPRISRAGLADLAERSCYVTVHPSLSSEVIRAQVRSAIVDLLMVTGLTHEQALAYLPVSYSLEPEYDAEQDDGTDLPTQTLHRMEDTDDEDPT</sequence>
<dbReference type="Proteomes" id="UP000008366">
    <property type="component" value="Unassembled WGS sequence"/>
</dbReference>
<feature type="transmembrane region" description="Helical" evidence="6">
    <location>
        <begin position="118"/>
        <end position="139"/>
    </location>
</feature>
<reference evidence="8 9" key="1">
    <citation type="submission" date="2012-08" db="EMBL/GenBank/DDBJ databases">
        <title>Whole genome shotgun sequence of Kineosphaera limosa NBRC 100340.</title>
        <authorList>
            <person name="Yoshida I."/>
            <person name="Isaki S."/>
            <person name="Hosoyama A."/>
            <person name="Tsuchikane K."/>
            <person name="Katsumata H."/>
            <person name="Ando Y."/>
            <person name="Ohji S."/>
            <person name="Hamada M."/>
            <person name="Tamura T."/>
            <person name="Yamazoe A."/>
            <person name="Yamazaki S."/>
            <person name="Fujita N."/>
        </authorList>
    </citation>
    <scope>NUCLEOTIDE SEQUENCE [LARGE SCALE GENOMIC DNA]</scope>
    <source>
        <strain evidence="8 9">NBRC 100340</strain>
    </source>
</reference>
<dbReference type="EMBL" id="BAHD01000040">
    <property type="protein sequence ID" value="GAB96519.1"/>
    <property type="molecule type" value="Genomic_DNA"/>
</dbReference>
<name>K6XCH9_9MICO</name>
<organism evidence="8 9">
    <name type="scientific">Kineosphaera limosa NBRC 100340</name>
    <dbReference type="NCBI Taxonomy" id="1184609"/>
    <lineage>
        <taxon>Bacteria</taxon>
        <taxon>Bacillati</taxon>
        <taxon>Actinomycetota</taxon>
        <taxon>Actinomycetes</taxon>
        <taxon>Micrococcales</taxon>
        <taxon>Dermatophilaceae</taxon>
        <taxon>Kineosphaera</taxon>
    </lineage>
</organism>
<accession>K6XCH9</accession>
<feature type="transmembrane region" description="Helical" evidence="6">
    <location>
        <begin position="146"/>
        <end position="164"/>
    </location>
</feature>
<feature type="transmembrane region" description="Helical" evidence="6">
    <location>
        <begin position="170"/>
        <end position="189"/>
    </location>
</feature>
<feature type="region of interest" description="Disordered" evidence="5">
    <location>
        <begin position="389"/>
        <end position="416"/>
    </location>
</feature>
<keyword evidence="9" id="KW-1185">Reference proteome</keyword>
<evidence type="ECO:0000259" key="7">
    <source>
        <dbReference type="Pfam" id="PF13515"/>
    </source>
</evidence>
<evidence type="ECO:0000256" key="5">
    <source>
        <dbReference type="SAM" id="MobiDB-lite"/>
    </source>
</evidence>
<evidence type="ECO:0000313" key="9">
    <source>
        <dbReference type="Proteomes" id="UP000008366"/>
    </source>
</evidence>
<protein>
    <recommendedName>
        <fullName evidence="7">Integral membrane bound transporter domain-containing protein</fullName>
    </recommendedName>
</protein>
<dbReference type="GO" id="GO:0016020">
    <property type="term" value="C:membrane"/>
    <property type="evidence" value="ECO:0007669"/>
    <property type="project" value="UniProtKB-SubCell"/>
</dbReference>
<feature type="transmembrane region" description="Helical" evidence="6">
    <location>
        <begin position="73"/>
        <end position="88"/>
    </location>
</feature>
<dbReference type="STRING" id="1184609.KILIM_040_00280"/>
<evidence type="ECO:0000313" key="8">
    <source>
        <dbReference type="EMBL" id="GAB96519.1"/>
    </source>
</evidence>
<evidence type="ECO:0000256" key="3">
    <source>
        <dbReference type="ARBA" id="ARBA00022989"/>
    </source>
</evidence>
<dbReference type="AlphaFoldDB" id="K6XCH9"/>
<dbReference type="InterPro" id="IPR049453">
    <property type="entry name" value="Memb_transporter_dom"/>
</dbReference>